<keyword evidence="3" id="KW-1185">Reference proteome</keyword>
<sequence>MTTGMQSTEREGQRPSTRGPWHSNLISLNMIRTDIVSVAYLEHEGEKLDQGAFFMKSESNSLGIPRPIAQQTFTTIYTN</sequence>
<dbReference type="AlphaFoldDB" id="A0A4Z1JJT7"/>
<dbReference type="Proteomes" id="UP000297229">
    <property type="component" value="Unassembled WGS sequence"/>
</dbReference>
<comment type="caution">
    <text evidence="2">The sequence shown here is derived from an EMBL/GenBank/DDBJ whole genome shotgun (WGS) entry which is preliminary data.</text>
</comment>
<gene>
    <name evidence="2" type="ORF">BELL_0349g00100</name>
</gene>
<organism evidence="2 3">
    <name type="scientific">Botrytis elliptica</name>
    <dbReference type="NCBI Taxonomy" id="278938"/>
    <lineage>
        <taxon>Eukaryota</taxon>
        <taxon>Fungi</taxon>
        <taxon>Dikarya</taxon>
        <taxon>Ascomycota</taxon>
        <taxon>Pezizomycotina</taxon>
        <taxon>Leotiomycetes</taxon>
        <taxon>Helotiales</taxon>
        <taxon>Sclerotiniaceae</taxon>
        <taxon>Botrytis</taxon>
    </lineage>
</organism>
<reference evidence="2 3" key="1">
    <citation type="submission" date="2017-12" db="EMBL/GenBank/DDBJ databases">
        <title>Comparative genomics of Botrytis spp.</title>
        <authorList>
            <person name="Valero-Jimenez C.A."/>
            <person name="Tapia P."/>
            <person name="Veloso J."/>
            <person name="Silva-Moreno E."/>
            <person name="Staats M."/>
            <person name="Valdes J.H."/>
            <person name="Van Kan J.A.L."/>
        </authorList>
    </citation>
    <scope>NUCLEOTIDE SEQUENCE [LARGE SCALE GENOMIC DNA]</scope>
    <source>
        <strain evidence="2 3">Be9601</strain>
    </source>
</reference>
<name>A0A4Z1JJT7_9HELO</name>
<proteinExistence type="predicted"/>
<evidence type="ECO:0000256" key="1">
    <source>
        <dbReference type="SAM" id="MobiDB-lite"/>
    </source>
</evidence>
<accession>A0A4Z1JJT7</accession>
<dbReference type="EMBL" id="PQXM01000347">
    <property type="protein sequence ID" value="TGO73584.1"/>
    <property type="molecule type" value="Genomic_DNA"/>
</dbReference>
<evidence type="ECO:0000313" key="2">
    <source>
        <dbReference type="EMBL" id="TGO73584.1"/>
    </source>
</evidence>
<protein>
    <submittedName>
        <fullName evidence="2">Uncharacterized protein</fullName>
    </submittedName>
</protein>
<feature type="region of interest" description="Disordered" evidence="1">
    <location>
        <begin position="1"/>
        <end position="23"/>
    </location>
</feature>
<evidence type="ECO:0000313" key="3">
    <source>
        <dbReference type="Proteomes" id="UP000297229"/>
    </source>
</evidence>